<dbReference type="Gene3D" id="3.40.640.10">
    <property type="entry name" value="Type I PLP-dependent aspartate aminotransferase-like (Major domain)"/>
    <property type="match status" value="1"/>
</dbReference>
<gene>
    <name evidence="4" type="ORF">D3C57_140275</name>
</gene>
<reference evidence="4 5" key="1">
    <citation type="journal article" date="2018" name="J. Biol. Chem.">
        <title>Discovery of the actinoplanic acid pathway in Streptomyces rapamycinicus reveals a genetically conserved synergism with rapamycin.</title>
        <authorList>
            <person name="Mrak P."/>
            <person name="Krastel P."/>
            <person name="Pivk Lukancic P."/>
            <person name="Tao J."/>
            <person name="Pistorius D."/>
            <person name="Moore C.M."/>
        </authorList>
    </citation>
    <scope>NUCLEOTIDE SEQUENCE [LARGE SCALE GENOMIC DNA]</scope>
    <source>
        <strain evidence="4 5">NRRL 5491</strain>
    </source>
</reference>
<dbReference type="InterPro" id="IPR015424">
    <property type="entry name" value="PyrdxlP-dep_Trfase"/>
</dbReference>
<dbReference type="Proteomes" id="UP000281594">
    <property type="component" value="Unassembled WGS sequence"/>
</dbReference>
<dbReference type="SUPFAM" id="SSF53383">
    <property type="entry name" value="PLP-dependent transferases"/>
    <property type="match status" value="1"/>
</dbReference>
<evidence type="ECO:0000313" key="5">
    <source>
        <dbReference type="Proteomes" id="UP000281594"/>
    </source>
</evidence>
<dbReference type="KEGG" id="src:M271_03250"/>
<keyword evidence="2" id="KW-0663">Pyridoxal phosphate</keyword>
<dbReference type="HOGENOM" id="CLU_003433_2_2_11"/>
<dbReference type="InterPro" id="IPR015421">
    <property type="entry name" value="PyrdxlP-dep_Trfase_major"/>
</dbReference>
<evidence type="ECO:0000313" key="4">
    <source>
        <dbReference type="EMBL" id="RLV75599.1"/>
    </source>
</evidence>
<dbReference type="STRING" id="1343740.M271_03250"/>
<dbReference type="PANTHER" id="PTHR43586:SF8">
    <property type="entry name" value="CYSTEINE DESULFURASE 1, CHLOROPLASTIC"/>
    <property type="match status" value="1"/>
</dbReference>
<name>A0A0A0NCV5_STRRN</name>
<evidence type="ECO:0000256" key="2">
    <source>
        <dbReference type="ARBA" id="ARBA00022898"/>
    </source>
</evidence>
<organism evidence="4 5">
    <name type="scientific">Streptomyces rapamycinicus (strain ATCC 29253 / DSM 41530 / NRRL 5491 / AYB-994)</name>
    <name type="common">Streptomyces hygroscopicus (strain ATCC 29253)</name>
    <dbReference type="NCBI Taxonomy" id="1343740"/>
    <lineage>
        <taxon>Bacteria</taxon>
        <taxon>Bacillati</taxon>
        <taxon>Actinomycetota</taxon>
        <taxon>Actinomycetes</taxon>
        <taxon>Kitasatosporales</taxon>
        <taxon>Streptomycetaceae</taxon>
        <taxon>Streptomyces</taxon>
        <taxon>Streptomyces violaceusniger group</taxon>
    </lineage>
</organism>
<comment type="caution">
    <text evidence="4">The sequence shown here is derived from an EMBL/GenBank/DDBJ whole genome shotgun (WGS) entry which is preliminary data.</text>
</comment>
<dbReference type="EMBL" id="QYCY01000002">
    <property type="protein sequence ID" value="RLV75599.1"/>
    <property type="molecule type" value="Genomic_DNA"/>
</dbReference>
<dbReference type="eggNOG" id="COG0520">
    <property type="taxonomic scope" value="Bacteria"/>
</dbReference>
<evidence type="ECO:0000259" key="3">
    <source>
        <dbReference type="Pfam" id="PF00266"/>
    </source>
</evidence>
<dbReference type="InterPro" id="IPR000192">
    <property type="entry name" value="Aminotrans_V_dom"/>
</dbReference>
<dbReference type="AlphaFoldDB" id="A0A0A0NCV5"/>
<feature type="domain" description="Aminotransferase class V" evidence="3">
    <location>
        <begin position="79"/>
        <end position="422"/>
    </location>
</feature>
<comment type="cofactor">
    <cofactor evidence="1">
        <name>pyridoxal 5'-phosphate</name>
        <dbReference type="ChEBI" id="CHEBI:597326"/>
    </cofactor>
</comment>
<protein>
    <recommendedName>
        <fullName evidence="3">Aminotransferase class V domain-containing protein</fullName>
    </recommendedName>
</protein>
<sequence length="435" mass="46704">MEQTLSHTIAEPKPFDDQTLEYIRGQFAHLQRDALGNERIFFENSGGSLRLRPVSERALEVALYPESSVRPSKAARELDRVKERGLSDLLAFFGGDPEGALLPTATASQAMFAVVRTVAENVTGTNIVTTALEHPSSYDACARYARRTGQEMRVAQPDRHTGGITPGAIAGLVDAGTSLVSVIATSNITGAITDIPAVVEAVRAKNPQAYVVTDTVQYAPHGVLDVRAWGVDAANIAPYKMFGDRGNAFTYLSPRLARLDHEQFAGTSARTWAVGSAAPAVYAGFSAIMDYLASIGGTPAGSDRRTAITDGLRAIQQHEQTLLRALLGGTDNQSGLMATPGVRVHFADQTVTARPRDLIVALTFDDLECAEAVRAYEERGIVVYERVATSHYSERILRSLGLEGVVRVSPLHCHTLTEVDAFLAATRAIAERAAG</sequence>
<dbReference type="InterPro" id="IPR015422">
    <property type="entry name" value="PyrdxlP-dep_Trfase_small"/>
</dbReference>
<proteinExistence type="predicted"/>
<evidence type="ECO:0000256" key="1">
    <source>
        <dbReference type="ARBA" id="ARBA00001933"/>
    </source>
</evidence>
<dbReference type="PANTHER" id="PTHR43586">
    <property type="entry name" value="CYSTEINE DESULFURASE"/>
    <property type="match status" value="1"/>
</dbReference>
<dbReference type="Pfam" id="PF00266">
    <property type="entry name" value="Aminotran_5"/>
    <property type="match status" value="1"/>
</dbReference>
<dbReference type="RefSeq" id="WP_020865682.1">
    <property type="nucleotide sequence ID" value="NC_022785.1"/>
</dbReference>
<dbReference type="Gene3D" id="3.90.1150.10">
    <property type="entry name" value="Aspartate Aminotransferase, domain 1"/>
    <property type="match status" value="1"/>
</dbReference>
<accession>A0A0A0NCV5</accession>